<evidence type="ECO:0000313" key="1">
    <source>
        <dbReference type="EMBL" id="GAA4841702.1"/>
    </source>
</evidence>
<name>A0ABP9DHX0_9BACT</name>
<dbReference type="EMBL" id="BAABJX010000043">
    <property type="protein sequence ID" value="GAA4841702.1"/>
    <property type="molecule type" value="Genomic_DNA"/>
</dbReference>
<organism evidence="1 2">
    <name type="scientific">Algivirga pacifica</name>
    <dbReference type="NCBI Taxonomy" id="1162670"/>
    <lineage>
        <taxon>Bacteria</taxon>
        <taxon>Pseudomonadati</taxon>
        <taxon>Bacteroidota</taxon>
        <taxon>Cytophagia</taxon>
        <taxon>Cytophagales</taxon>
        <taxon>Flammeovirgaceae</taxon>
        <taxon>Algivirga</taxon>
    </lineage>
</organism>
<comment type="caution">
    <text evidence="1">The sequence shown here is derived from an EMBL/GenBank/DDBJ whole genome shotgun (WGS) entry which is preliminary data.</text>
</comment>
<keyword evidence="2" id="KW-1185">Reference proteome</keyword>
<protein>
    <recommendedName>
        <fullName evidence="3">DUF4279 domain-containing protein</fullName>
    </recommendedName>
</protein>
<sequence length="143" mass="16456">MSCILRIEGVNFKVDQFLEVTLLEPYKVWHSGELVTPKRKHESLYTTSGCNIDISAADFDEFHIQKSDAIKFMIDNYDKLLKLPKFGLLESESATLDFGIYTRMFDVGRQTDRFEPELLKLAGNLNLTIALSQYEPATREENK</sequence>
<reference evidence="2" key="1">
    <citation type="journal article" date="2019" name="Int. J. Syst. Evol. Microbiol.">
        <title>The Global Catalogue of Microorganisms (GCM) 10K type strain sequencing project: providing services to taxonomists for standard genome sequencing and annotation.</title>
        <authorList>
            <consortium name="The Broad Institute Genomics Platform"/>
            <consortium name="The Broad Institute Genome Sequencing Center for Infectious Disease"/>
            <person name="Wu L."/>
            <person name="Ma J."/>
        </authorList>
    </citation>
    <scope>NUCLEOTIDE SEQUENCE [LARGE SCALE GENOMIC DNA]</scope>
    <source>
        <strain evidence="2">JCM 18326</strain>
    </source>
</reference>
<gene>
    <name evidence="1" type="ORF">GCM10023331_28340</name>
</gene>
<dbReference type="RefSeq" id="WP_345372896.1">
    <property type="nucleotide sequence ID" value="NZ_BAABJX010000043.1"/>
</dbReference>
<accession>A0ABP9DHX0</accession>
<proteinExistence type="predicted"/>
<evidence type="ECO:0008006" key="3">
    <source>
        <dbReference type="Google" id="ProtNLM"/>
    </source>
</evidence>
<dbReference type="Proteomes" id="UP001500298">
    <property type="component" value="Unassembled WGS sequence"/>
</dbReference>
<evidence type="ECO:0000313" key="2">
    <source>
        <dbReference type="Proteomes" id="UP001500298"/>
    </source>
</evidence>